<dbReference type="InterPro" id="IPR023213">
    <property type="entry name" value="CAT-like_dom_sf"/>
</dbReference>
<dbReference type="FunFam" id="3.40.50.12780:FF:000012">
    <property type="entry name" value="Non-ribosomal peptide synthetase"/>
    <property type="match status" value="1"/>
</dbReference>
<dbReference type="InterPro" id="IPR045851">
    <property type="entry name" value="AMP-bd_C_sf"/>
</dbReference>
<name>K9VPL0_9CYAN</name>
<evidence type="ECO:0000313" key="6">
    <source>
        <dbReference type="Proteomes" id="UP000010478"/>
    </source>
</evidence>
<dbReference type="Pfam" id="PF00550">
    <property type="entry name" value="PP-binding"/>
    <property type="match status" value="1"/>
</dbReference>
<keyword evidence="3" id="KW-0597">Phosphoprotein</keyword>
<dbReference type="Gene3D" id="3.30.300.30">
    <property type="match status" value="1"/>
</dbReference>
<dbReference type="SUPFAM" id="SSF56801">
    <property type="entry name" value="Acetyl-CoA synthetase-like"/>
    <property type="match status" value="1"/>
</dbReference>
<dbReference type="InterPro" id="IPR009081">
    <property type="entry name" value="PP-bd_ACP"/>
</dbReference>
<dbReference type="InterPro" id="IPR020845">
    <property type="entry name" value="AMP-binding_CS"/>
</dbReference>
<dbReference type="AlphaFoldDB" id="K9VPL0"/>
<accession>K9VPL0</accession>
<gene>
    <name evidence="5" type="ORF">Osc7112_5183</name>
</gene>
<dbReference type="FunFam" id="3.30.559.10:FF:000012">
    <property type="entry name" value="Non-ribosomal peptide synthetase"/>
    <property type="match status" value="1"/>
</dbReference>
<dbReference type="Gene3D" id="3.30.559.10">
    <property type="entry name" value="Chloramphenicol acetyltransferase-like domain"/>
    <property type="match status" value="1"/>
</dbReference>
<dbReference type="Gene3D" id="3.30.559.30">
    <property type="entry name" value="Nonribosomal peptide synthetase, condensation domain"/>
    <property type="match status" value="1"/>
</dbReference>
<dbReference type="Pfam" id="PF13193">
    <property type="entry name" value="AMP-binding_C"/>
    <property type="match status" value="1"/>
</dbReference>
<dbReference type="GO" id="GO:0072330">
    <property type="term" value="P:monocarboxylic acid biosynthetic process"/>
    <property type="evidence" value="ECO:0007669"/>
    <property type="project" value="UniProtKB-ARBA"/>
</dbReference>
<organism evidence="5 6">
    <name type="scientific">Phormidium nigroviride PCC 7112</name>
    <dbReference type="NCBI Taxonomy" id="179408"/>
    <lineage>
        <taxon>Bacteria</taxon>
        <taxon>Bacillati</taxon>
        <taxon>Cyanobacteriota</taxon>
        <taxon>Cyanophyceae</taxon>
        <taxon>Oscillatoriophycideae</taxon>
        <taxon>Oscillatoriales</taxon>
        <taxon>Oscillatoriaceae</taxon>
        <taxon>Phormidium</taxon>
    </lineage>
</organism>
<dbReference type="Gene3D" id="3.40.50.980">
    <property type="match status" value="2"/>
</dbReference>
<dbReference type="EMBL" id="CP003614">
    <property type="protein sequence ID" value="AFZ09437.1"/>
    <property type="molecule type" value="Genomic_DNA"/>
</dbReference>
<evidence type="ECO:0000313" key="5">
    <source>
        <dbReference type="EMBL" id="AFZ09437.1"/>
    </source>
</evidence>
<dbReference type="InterPro" id="IPR010071">
    <property type="entry name" value="AA_adenyl_dom"/>
</dbReference>
<dbReference type="Gene3D" id="3.40.50.1820">
    <property type="entry name" value="alpha/beta hydrolase"/>
    <property type="match status" value="1"/>
</dbReference>
<dbReference type="SUPFAM" id="SSF52777">
    <property type="entry name" value="CoA-dependent acyltransferases"/>
    <property type="match status" value="2"/>
</dbReference>
<dbReference type="Gene3D" id="2.30.38.10">
    <property type="entry name" value="Luciferase, Domain 3"/>
    <property type="match status" value="1"/>
</dbReference>
<proteinExistence type="predicted"/>
<dbReference type="FunFam" id="1.10.1200.10:FF:000016">
    <property type="entry name" value="Non-ribosomal peptide synthase"/>
    <property type="match status" value="1"/>
</dbReference>
<dbReference type="PROSITE" id="PS00455">
    <property type="entry name" value="AMP_BINDING"/>
    <property type="match status" value="1"/>
</dbReference>
<dbReference type="GO" id="GO:0031177">
    <property type="term" value="F:phosphopantetheine binding"/>
    <property type="evidence" value="ECO:0007669"/>
    <property type="project" value="InterPro"/>
</dbReference>
<dbReference type="InterPro" id="IPR001242">
    <property type="entry name" value="Condensation_dom"/>
</dbReference>
<dbReference type="Pfam" id="PF00668">
    <property type="entry name" value="Condensation"/>
    <property type="match status" value="1"/>
</dbReference>
<feature type="domain" description="Carrier" evidence="4">
    <location>
        <begin position="983"/>
        <end position="1058"/>
    </location>
</feature>
<dbReference type="STRING" id="179408.Osc7112_5183"/>
<evidence type="ECO:0000256" key="2">
    <source>
        <dbReference type="ARBA" id="ARBA00022450"/>
    </source>
</evidence>
<dbReference type="InterPro" id="IPR029058">
    <property type="entry name" value="AB_hydrolase_fold"/>
</dbReference>
<dbReference type="InterPro" id="IPR036736">
    <property type="entry name" value="ACP-like_sf"/>
</dbReference>
<dbReference type="PROSITE" id="PS50075">
    <property type="entry name" value="CARRIER"/>
    <property type="match status" value="1"/>
</dbReference>
<dbReference type="KEGG" id="oni:Osc7112_5183"/>
<dbReference type="HOGENOM" id="CLU_000022_2_4_3"/>
<dbReference type="GO" id="GO:0043041">
    <property type="term" value="P:amino acid activation for nonribosomal peptide biosynthetic process"/>
    <property type="evidence" value="ECO:0007669"/>
    <property type="project" value="TreeGrafter"/>
</dbReference>
<comment type="cofactor">
    <cofactor evidence="1">
        <name>pantetheine 4'-phosphate</name>
        <dbReference type="ChEBI" id="CHEBI:47942"/>
    </cofactor>
</comment>
<dbReference type="OrthoDB" id="9757538at2"/>
<protein>
    <submittedName>
        <fullName evidence="5">Amino acid adenylation domain protein</fullName>
        <ecNumber evidence="5">5.1.1.13</ecNumber>
    </submittedName>
</protein>
<dbReference type="CDD" id="cd05930">
    <property type="entry name" value="A_NRPS"/>
    <property type="match status" value="1"/>
</dbReference>
<dbReference type="InterPro" id="IPR020806">
    <property type="entry name" value="PKS_PP-bd"/>
</dbReference>
<dbReference type="SUPFAM" id="SSF47336">
    <property type="entry name" value="ACP-like"/>
    <property type="match status" value="1"/>
</dbReference>
<evidence type="ECO:0000256" key="1">
    <source>
        <dbReference type="ARBA" id="ARBA00001957"/>
    </source>
</evidence>
<dbReference type="FunFam" id="3.30.300.30:FF:000010">
    <property type="entry name" value="Enterobactin synthetase component F"/>
    <property type="match status" value="1"/>
</dbReference>
<dbReference type="PANTHER" id="PTHR45527:SF1">
    <property type="entry name" value="FATTY ACID SYNTHASE"/>
    <property type="match status" value="1"/>
</dbReference>
<sequence length="1089" mass="121599">MSKGNIEDFYPLSPAQQGILFHSIYQPESGVYFGQLLCVLRGSLNVSAFKNSWQKVVDRHPILRTCFLWEKLKEPVQAVRKEAALSWQQMDWRSLSASEQQQQLETFLKADREQGFDLTSAPLIRIALAQLEADTFQFILSHHHLVLDGWSLAIVLKEVFAFYQAECQGEELHLKRPRPYRDYIAWLHQQDLSAAESFWRQTLKGLAAPTAIARGNIVAGNRLESSGEQQVIFSATATAALQSAARQHQLTLNTLVQAAWALLLSRYSGEEDVVFGTVVSGRPPELIGVESVVGLFVNPLPVRVKIDPQDGILSCLKQLQAQQFEARQYEYSPLVEVQGWSEVPRSLPLFESLVVFENYPADASLQEKIQNLKVENVRSLETTNYPLTVMAIPGAQLTLKIIFDRSRFEDSAIVRMLGHLQTLLEVMTANPHQKLSNLCLLSVAEQQQLLVQWNDTQADYPKNSSIHELFAAQTERTPDAVAAICENEQLTYRELNAKANQMAHYLQSLGVKPEVLVGICLERSLSMLVAILGILKVGAAYVPLDPAYPQERRSFMLADAKVPVLLTQKNLLETLPQHSAKVVCIDAEWQEISRESDRNPAVKVEAENLAYVLYTSGSTGTPKGVLGTHRGTVNRCFWNPYPFTEADICCQKTSLNFVDSVWEIFAPLLHGLPTVIIPDRAVKDINQFLQTLSKQNVTRLVLVPSLLRAILDSFPDLDRRLPQLKYWICSGETLPVELGQQFREQMPQRVLINLYGSSEVAADVTWYNATHCVEKVPIGRPIANTQIYLLDRNLQPVPIGIPGEIYVGGDGLAQGYLNRPDLTSEKFISHPFGQEKLDILGNSHQKVLFKTGDIGCYLPDGNIEFLGRGDSQVKIRGFRIELGEIEAALSQHSSVSTAAVLLQENTPGSQRLVAYLVPNSGFRNQSELISELRSFLKHKLPDYMVPSAFVLLDALPLTPNGKIDRLALSQRCDRVSDETAFTEAQTPTEEEIAEIWTALLGLEKVGTNQNFFDLGGHSLMATQLISRVRSCFGVELALCDFFTAPTIQNLAELIESEILANADSNQIDELLDILEKSDEESAPTVMLTE</sequence>
<dbReference type="GO" id="GO:0005829">
    <property type="term" value="C:cytosol"/>
    <property type="evidence" value="ECO:0007669"/>
    <property type="project" value="TreeGrafter"/>
</dbReference>
<dbReference type="GO" id="GO:0008610">
    <property type="term" value="P:lipid biosynthetic process"/>
    <property type="evidence" value="ECO:0007669"/>
    <property type="project" value="UniProtKB-ARBA"/>
</dbReference>
<dbReference type="EC" id="5.1.1.13" evidence="5"/>
<dbReference type="SMART" id="SM00823">
    <property type="entry name" value="PKS_PP"/>
    <property type="match status" value="1"/>
</dbReference>
<keyword evidence="2" id="KW-0596">Phosphopantetheine</keyword>
<dbReference type="PANTHER" id="PTHR45527">
    <property type="entry name" value="NONRIBOSOMAL PEPTIDE SYNTHETASE"/>
    <property type="match status" value="1"/>
</dbReference>
<reference evidence="5 6" key="1">
    <citation type="submission" date="2012-05" db="EMBL/GenBank/DDBJ databases">
        <title>Finished chromosome of genome of Oscillatoria sp. PCC 7112.</title>
        <authorList>
            <consortium name="US DOE Joint Genome Institute"/>
            <person name="Gugger M."/>
            <person name="Coursin T."/>
            <person name="Rippka R."/>
            <person name="Tandeau De Marsac N."/>
            <person name="Huntemann M."/>
            <person name="Wei C.-L."/>
            <person name="Han J."/>
            <person name="Detter J.C."/>
            <person name="Han C."/>
            <person name="Tapia R."/>
            <person name="Davenport K."/>
            <person name="Daligault H."/>
            <person name="Erkkila T."/>
            <person name="Gu W."/>
            <person name="Munk A.C.C."/>
            <person name="Teshima H."/>
            <person name="Xu Y."/>
            <person name="Chain P."/>
            <person name="Chen A."/>
            <person name="Krypides N."/>
            <person name="Mavromatis K."/>
            <person name="Markowitz V."/>
            <person name="Szeto E."/>
            <person name="Ivanova N."/>
            <person name="Mikhailova N."/>
            <person name="Ovchinnikova G."/>
            <person name="Pagani I."/>
            <person name="Pati A."/>
            <person name="Goodwin L."/>
            <person name="Peters L."/>
            <person name="Pitluck S."/>
            <person name="Woyke T."/>
            <person name="Kerfeld C."/>
        </authorList>
    </citation>
    <scope>NUCLEOTIDE SEQUENCE [LARGE SCALE GENOMIC DNA]</scope>
    <source>
        <strain evidence="5 6">PCC 7112</strain>
    </source>
</reference>
<dbReference type="Proteomes" id="UP000010478">
    <property type="component" value="Chromosome"/>
</dbReference>
<keyword evidence="6" id="KW-1185">Reference proteome</keyword>
<dbReference type="InterPro" id="IPR006162">
    <property type="entry name" value="Ppantetheine_attach_site"/>
</dbReference>
<dbReference type="NCBIfam" id="TIGR01733">
    <property type="entry name" value="AA-adenyl-dom"/>
    <property type="match status" value="1"/>
</dbReference>
<dbReference type="CDD" id="cd19543">
    <property type="entry name" value="DCL_NRPS"/>
    <property type="match status" value="1"/>
</dbReference>
<dbReference type="Pfam" id="PF00501">
    <property type="entry name" value="AMP-binding"/>
    <property type="match status" value="1"/>
</dbReference>
<dbReference type="GO" id="GO:0044550">
    <property type="term" value="P:secondary metabolite biosynthetic process"/>
    <property type="evidence" value="ECO:0007669"/>
    <property type="project" value="UniProtKB-ARBA"/>
</dbReference>
<dbReference type="InterPro" id="IPR000873">
    <property type="entry name" value="AMP-dep_synth/lig_dom"/>
</dbReference>
<dbReference type="GO" id="GO:0047689">
    <property type="term" value="F:aspartate racemase activity"/>
    <property type="evidence" value="ECO:0007669"/>
    <property type="project" value="UniProtKB-EC"/>
</dbReference>
<dbReference type="RefSeq" id="WP_015178659.1">
    <property type="nucleotide sequence ID" value="NC_019729.1"/>
</dbReference>
<dbReference type="PROSITE" id="PS00012">
    <property type="entry name" value="PHOSPHOPANTETHEINE"/>
    <property type="match status" value="1"/>
</dbReference>
<dbReference type="eggNOG" id="COG1020">
    <property type="taxonomic scope" value="Bacteria"/>
</dbReference>
<dbReference type="InterPro" id="IPR025110">
    <property type="entry name" value="AMP-bd_C"/>
</dbReference>
<evidence type="ECO:0000256" key="3">
    <source>
        <dbReference type="ARBA" id="ARBA00022553"/>
    </source>
</evidence>
<dbReference type="PATRIC" id="fig|179408.3.peg.6477"/>
<dbReference type="FunFam" id="3.40.50.980:FF:000001">
    <property type="entry name" value="Non-ribosomal peptide synthetase"/>
    <property type="match status" value="1"/>
</dbReference>
<evidence type="ECO:0000259" key="4">
    <source>
        <dbReference type="PROSITE" id="PS50075"/>
    </source>
</evidence>
<keyword evidence="5" id="KW-0413">Isomerase</keyword>